<accession>A0ABP9QBD9</accession>
<dbReference type="Proteomes" id="UP001500192">
    <property type="component" value="Unassembled WGS sequence"/>
</dbReference>
<evidence type="ECO:0000256" key="1">
    <source>
        <dbReference type="SAM" id="MobiDB-lite"/>
    </source>
</evidence>
<protein>
    <submittedName>
        <fullName evidence="2">Uncharacterized protein</fullName>
    </submittedName>
</protein>
<feature type="compositionally biased region" description="Basic and acidic residues" evidence="1">
    <location>
        <begin position="7"/>
        <end position="18"/>
    </location>
</feature>
<organism evidence="2 3">
    <name type="scientific">Amycolatopsis dongchuanensis</name>
    <dbReference type="NCBI Taxonomy" id="1070866"/>
    <lineage>
        <taxon>Bacteria</taxon>
        <taxon>Bacillati</taxon>
        <taxon>Actinomycetota</taxon>
        <taxon>Actinomycetes</taxon>
        <taxon>Pseudonocardiales</taxon>
        <taxon>Pseudonocardiaceae</taxon>
        <taxon>Amycolatopsis</taxon>
    </lineage>
</organism>
<proteinExistence type="predicted"/>
<keyword evidence="3" id="KW-1185">Reference proteome</keyword>
<name>A0ABP9QBD9_9PSEU</name>
<feature type="region of interest" description="Disordered" evidence="1">
    <location>
        <begin position="1"/>
        <end position="33"/>
    </location>
</feature>
<sequence>MTPGVRAHPDRADLDDVIGKPQATGHPGQHAVEPGEQVERARQFQPLAPPLLTAPGPVGQPGLERVRRLGEGGQPGVPPGRPVLDGGAVQGEQGYFTYEAKDFRTLLTFGSATARQ</sequence>
<evidence type="ECO:0000313" key="3">
    <source>
        <dbReference type="Proteomes" id="UP001500192"/>
    </source>
</evidence>
<reference evidence="3" key="1">
    <citation type="journal article" date="2019" name="Int. J. Syst. Evol. Microbiol.">
        <title>The Global Catalogue of Microorganisms (GCM) 10K type strain sequencing project: providing services to taxonomists for standard genome sequencing and annotation.</title>
        <authorList>
            <consortium name="The Broad Institute Genomics Platform"/>
            <consortium name="The Broad Institute Genome Sequencing Center for Infectious Disease"/>
            <person name="Wu L."/>
            <person name="Ma J."/>
        </authorList>
    </citation>
    <scope>NUCLEOTIDE SEQUENCE [LARGE SCALE GENOMIC DNA]</scope>
    <source>
        <strain evidence="3">JCM 18054</strain>
    </source>
</reference>
<comment type="caution">
    <text evidence="2">The sequence shown here is derived from an EMBL/GenBank/DDBJ whole genome shotgun (WGS) entry which is preliminary data.</text>
</comment>
<gene>
    <name evidence="2" type="ORF">GCM10023214_20750</name>
</gene>
<dbReference type="EMBL" id="BAABIB010000048">
    <property type="protein sequence ID" value="GAA5158939.1"/>
    <property type="molecule type" value="Genomic_DNA"/>
</dbReference>
<evidence type="ECO:0000313" key="2">
    <source>
        <dbReference type="EMBL" id="GAA5158939.1"/>
    </source>
</evidence>